<name>A0A288WFR1_9CAUD</name>
<protein>
    <submittedName>
        <fullName evidence="1">Uncharacterized protein</fullName>
    </submittedName>
</protein>
<accession>A0A288WFR1</accession>
<keyword evidence="2" id="KW-1185">Reference proteome</keyword>
<reference evidence="1 2" key="1">
    <citation type="submission" date="2017-04" db="EMBL/GenBank/DDBJ databases">
        <title>Bacillus anthracis phage Complete Genome.</title>
        <authorList>
            <person name="Alkalay S."/>
            <person name="Coppenhagen-Glazer S."/>
            <person name="Hazan R."/>
        </authorList>
    </citation>
    <scope>NUCLEOTIDE SEQUENCE [LARGE SCALE GENOMIC DNA]</scope>
</reference>
<organism evidence="1 2">
    <name type="scientific">Bacillus phage Tavor_SA</name>
    <dbReference type="NCBI Taxonomy" id="1983581"/>
    <lineage>
        <taxon>Viruses</taxon>
        <taxon>Duplodnaviria</taxon>
        <taxon>Heunggongvirae</taxon>
        <taxon>Uroviricota</taxon>
        <taxon>Caudoviricetes</taxon>
        <taxon>Wbetavirus</taxon>
        <taxon>Wbetavirus tavor</taxon>
    </lineage>
</organism>
<evidence type="ECO:0000313" key="2">
    <source>
        <dbReference type="Proteomes" id="UP000224684"/>
    </source>
</evidence>
<dbReference type="GeneID" id="79587275"/>
<sequence>METVIKGFLEDYDGLIVLSDIRNFKGEKEFVEQAEKYILENRGHRIPVLTPQVTDIIVGDEEWKPGDDPDIEGERITVYCSDLDWENSQEN</sequence>
<dbReference type="RefSeq" id="YP_010739879.1">
    <property type="nucleotide sequence ID" value="NC_073047.1"/>
</dbReference>
<dbReference type="Proteomes" id="UP000224684">
    <property type="component" value="Segment"/>
</dbReference>
<dbReference type="EMBL" id="KY963369">
    <property type="protein sequence ID" value="ARW58433.1"/>
    <property type="molecule type" value="Genomic_DNA"/>
</dbReference>
<evidence type="ECO:0000313" key="1">
    <source>
        <dbReference type="EMBL" id="ARW58433.1"/>
    </source>
</evidence>
<dbReference type="KEGG" id="vg:79587275"/>
<proteinExistence type="predicted"/>